<keyword evidence="7" id="KW-1185">Reference proteome</keyword>
<dbReference type="CDD" id="cd07505">
    <property type="entry name" value="HAD_BPGM-like"/>
    <property type="match status" value="1"/>
</dbReference>
<evidence type="ECO:0000256" key="3">
    <source>
        <dbReference type="ARBA" id="ARBA00022723"/>
    </source>
</evidence>
<keyword evidence="5" id="KW-0119">Carbohydrate metabolism</keyword>
<comment type="cofactor">
    <cofactor evidence="1">
        <name>Mg(2+)</name>
        <dbReference type="ChEBI" id="CHEBI:18420"/>
    </cofactor>
</comment>
<dbReference type="RefSeq" id="WP_330107050.1">
    <property type="nucleotide sequence ID" value="NZ_JAZDQT010000001.1"/>
</dbReference>
<comment type="similarity">
    <text evidence="2">Belongs to the HAD-like hydrolase superfamily. CbbY/CbbZ/Gph/YieH family.</text>
</comment>
<proteinExistence type="inferred from homology"/>
<protein>
    <submittedName>
        <fullName evidence="6">HAD family phosphatase</fullName>
    </submittedName>
</protein>
<dbReference type="Gene3D" id="1.10.150.240">
    <property type="entry name" value="Putative phosphatase, domain 2"/>
    <property type="match status" value="1"/>
</dbReference>
<dbReference type="InterPro" id="IPR023198">
    <property type="entry name" value="PGP-like_dom2"/>
</dbReference>
<sequence length="227" mass="24467">MNNQPEIAVIFDMDGVIVDSNPLITATWQAFFASHQIVLNEEQLNHYVFGRMGKDTLNMVFGGPLSEEQLATHLEKVGEGILEKYKCEGQIVLGFKTFVESLLDAGIKIAIATSSPSENVAVVLEMAGVTPYFDIISNASHVTHSKPHPEIYLKTAARLGVDVGNCVVFEDSFSGIQSAKSAGMRVIGVTTTHSEAELAPLTDATVADFNQIDATQIKALVQPVSCL</sequence>
<dbReference type="SFLD" id="SFLDG01129">
    <property type="entry name" value="C1.5:_HAD__Beta-PGM__Phosphata"/>
    <property type="match status" value="1"/>
</dbReference>
<evidence type="ECO:0000256" key="4">
    <source>
        <dbReference type="ARBA" id="ARBA00022842"/>
    </source>
</evidence>
<dbReference type="SFLD" id="SFLDG01135">
    <property type="entry name" value="C1.5.6:_HAD__Beta-PGM__Phospha"/>
    <property type="match status" value="1"/>
</dbReference>
<reference evidence="6 7" key="1">
    <citation type="submission" date="2024-01" db="EMBL/GenBank/DDBJ databases">
        <title>Pedobacter sp. nov., isolated from fresh soil.</title>
        <authorList>
            <person name="Le N.T.T."/>
        </authorList>
    </citation>
    <scope>NUCLEOTIDE SEQUENCE [LARGE SCALE GENOMIC DNA]</scope>
    <source>
        <strain evidence="6 7">KR3-3</strain>
    </source>
</reference>
<evidence type="ECO:0000256" key="2">
    <source>
        <dbReference type="ARBA" id="ARBA00006171"/>
    </source>
</evidence>
<dbReference type="NCBIfam" id="TIGR01509">
    <property type="entry name" value="HAD-SF-IA-v3"/>
    <property type="match status" value="1"/>
</dbReference>
<dbReference type="InterPro" id="IPR041492">
    <property type="entry name" value="HAD_2"/>
</dbReference>
<evidence type="ECO:0000313" key="6">
    <source>
        <dbReference type="EMBL" id="MEE1944688.1"/>
    </source>
</evidence>
<accession>A0ABU7I5E9</accession>
<dbReference type="SUPFAM" id="SSF56784">
    <property type="entry name" value="HAD-like"/>
    <property type="match status" value="1"/>
</dbReference>
<dbReference type="Pfam" id="PF13419">
    <property type="entry name" value="HAD_2"/>
    <property type="match status" value="1"/>
</dbReference>
<name>A0ABU7I5E9_9SPHI</name>
<dbReference type="SFLD" id="SFLDS00003">
    <property type="entry name" value="Haloacid_Dehalogenase"/>
    <property type="match status" value="1"/>
</dbReference>
<dbReference type="InterPro" id="IPR036412">
    <property type="entry name" value="HAD-like_sf"/>
</dbReference>
<dbReference type="Proteomes" id="UP001336835">
    <property type="component" value="Unassembled WGS sequence"/>
</dbReference>
<keyword evidence="3" id="KW-0479">Metal-binding</keyword>
<dbReference type="InterPro" id="IPR006439">
    <property type="entry name" value="HAD-SF_hydro_IA"/>
</dbReference>
<keyword evidence="4" id="KW-0460">Magnesium</keyword>
<gene>
    <name evidence="6" type="ORF">VRU48_06185</name>
</gene>
<dbReference type="InterPro" id="IPR023214">
    <property type="entry name" value="HAD_sf"/>
</dbReference>
<dbReference type="InterPro" id="IPR051600">
    <property type="entry name" value="Beta-PGM-like"/>
</dbReference>
<dbReference type="EMBL" id="JAZDQT010000001">
    <property type="protein sequence ID" value="MEE1944688.1"/>
    <property type="molecule type" value="Genomic_DNA"/>
</dbReference>
<evidence type="ECO:0000256" key="5">
    <source>
        <dbReference type="ARBA" id="ARBA00023277"/>
    </source>
</evidence>
<dbReference type="PANTHER" id="PTHR46193:SF18">
    <property type="entry name" value="HEXITOL PHOSPHATASE B"/>
    <property type="match status" value="1"/>
</dbReference>
<organism evidence="6 7">
    <name type="scientific">Pedobacter albus</name>
    <dbReference type="NCBI Taxonomy" id="3113905"/>
    <lineage>
        <taxon>Bacteria</taxon>
        <taxon>Pseudomonadati</taxon>
        <taxon>Bacteroidota</taxon>
        <taxon>Sphingobacteriia</taxon>
        <taxon>Sphingobacteriales</taxon>
        <taxon>Sphingobacteriaceae</taxon>
        <taxon>Pedobacter</taxon>
    </lineage>
</organism>
<dbReference type="PANTHER" id="PTHR46193">
    <property type="entry name" value="6-PHOSPHOGLUCONATE PHOSPHATASE"/>
    <property type="match status" value="1"/>
</dbReference>
<dbReference type="Gene3D" id="3.40.50.1000">
    <property type="entry name" value="HAD superfamily/HAD-like"/>
    <property type="match status" value="1"/>
</dbReference>
<evidence type="ECO:0000313" key="7">
    <source>
        <dbReference type="Proteomes" id="UP001336835"/>
    </source>
</evidence>
<evidence type="ECO:0000256" key="1">
    <source>
        <dbReference type="ARBA" id="ARBA00001946"/>
    </source>
</evidence>
<comment type="caution">
    <text evidence="6">The sequence shown here is derived from an EMBL/GenBank/DDBJ whole genome shotgun (WGS) entry which is preliminary data.</text>
</comment>